<evidence type="ECO:0000313" key="1">
    <source>
        <dbReference type="EMBL" id="GFC55143.1"/>
    </source>
</evidence>
<name>A0A699PXT2_TANCI</name>
<accession>A0A699PXT2</accession>
<gene>
    <name evidence="1" type="ORF">Tci_827113</name>
</gene>
<protein>
    <recommendedName>
        <fullName evidence="2">Integrase, catalytic region, zinc finger, CCHC-type, peptidase aspartic, catalytic</fullName>
    </recommendedName>
</protein>
<feature type="non-terminal residue" evidence="1">
    <location>
        <position position="105"/>
    </location>
</feature>
<evidence type="ECO:0008006" key="2">
    <source>
        <dbReference type="Google" id="ProtNLM"/>
    </source>
</evidence>
<dbReference type="AlphaFoldDB" id="A0A699PXT2"/>
<organism evidence="1">
    <name type="scientific">Tanacetum cinerariifolium</name>
    <name type="common">Dalmatian daisy</name>
    <name type="synonym">Chrysanthemum cinerariifolium</name>
    <dbReference type="NCBI Taxonomy" id="118510"/>
    <lineage>
        <taxon>Eukaryota</taxon>
        <taxon>Viridiplantae</taxon>
        <taxon>Streptophyta</taxon>
        <taxon>Embryophyta</taxon>
        <taxon>Tracheophyta</taxon>
        <taxon>Spermatophyta</taxon>
        <taxon>Magnoliopsida</taxon>
        <taxon>eudicotyledons</taxon>
        <taxon>Gunneridae</taxon>
        <taxon>Pentapetalae</taxon>
        <taxon>asterids</taxon>
        <taxon>campanulids</taxon>
        <taxon>Asterales</taxon>
        <taxon>Asteraceae</taxon>
        <taxon>Asteroideae</taxon>
        <taxon>Anthemideae</taxon>
        <taxon>Anthemidinae</taxon>
        <taxon>Tanacetum</taxon>
    </lineage>
</organism>
<comment type="caution">
    <text evidence="1">The sequence shown here is derived from an EMBL/GenBank/DDBJ whole genome shotgun (WGS) entry which is preliminary data.</text>
</comment>
<reference evidence="1" key="1">
    <citation type="journal article" date="2019" name="Sci. Rep.">
        <title>Draft genome of Tanacetum cinerariifolium, the natural source of mosquito coil.</title>
        <authorList>
            <person name="Yamashiro T."/>
            <person name="Shiraishi A."/>
            <person name="Satake H."/>
            <person name="Nakayama K."/>
        </authorList>
    </citation>
    <scope>NUCLEOTIDE SEQUENCE</scope>
</reference>
<dbReference type="EMBL" id="BKCJ010964031">
    <property type="protein sequence ID" value="GFC55143.1"/>
    <property type="molecule type" value="Genomic_DNA"/>
</dbReference>
<proteinExistence type="predicted"/>
<sequence>MILSGGDNRPLMLDKDMYDSWKSKMELYMQNRENGRTIHESVKHGPLIWPTIEENRMIRTKRYAELSDTKKIQADCDLKKTKIILQGLPSDIYSLVNHHRVAKDL</sequence>